<protein>
    <submittedName>
        <fullName evidence="1">Uncharacterized protein</fullName>
    </submittedName>
</protein>
<dbReference type="AlphaFoldDB" id="A0AAW2FVF3"/>
<sequence length="166" mass="17989">MTTTTTTTTTTTLASATATTPRAQASAILSLLMLYPSFSEPRPCLAILVVPPPFLAQASLARHRAFSCFFHPLARSARSARSACLSPSATPPTDPPGVSYDVEPGCDVGHRNRCLRGSRRGATERNYVYAEDDGDGARDGFGEEGRGWRFFIRLKLVSPRRLLSLT</sequence>
<accession>A0AAW2FVF3</accession>
<proteinExistence type="predicted"/>
<dbReference type="Proteomes" id="UP001430953">
    <property type="component" value="Unassembled WGS sequence"/>
</dbReference>
<evidence type="ECO:0000313" key="1">
    <source>
        <dbReference type="EMBL" id="KAL0118709.1"/>
    </source>
</evidence>
<name>A0AAW2FVF3_9HYME</name>
<dbReference type="EMBL" id="JADYXP020000008">
    <property type="protein sequence ID" value="KAL0118709.1"/>
    <property type="molecule type" value="Genomic_DNA"/>
</dbReference>
<organism evidence="1 2">
    <name type="scientific">Cardiocondyla obscurior</name>
    <dbReference type="NCBI Taxonomy" id="286306"/>
    <lineage>
        <taxon>Eukaryota</taxon>
        <taxon>Metazoa</taxon>
        <taxon>Ecdysozoa</taxon>
        <taxon>Arthropoda</taxon>
        <taxon>Hexapoda</taxon>
        <taxon>Insecta</taxon>
        <taxon>Pterygota</taxon>
        <taxon>Neoptera</taxon>
        <taxon>Endopterygota</taxon>
        <taxon>Hymenoptera</taxon>
        <taxon>Apocrita</taxon>
        <taxon>Aculeata</taxon>
        <taxon>Formicoidea</taxon>
        <taxon>Formicidae</taxon>
        <taxon>Myrmicinae</taxon>
        <taxon>Cardiocondyla</taxon>
    </lineage>
</organism>
<gene>
    <name evidence="1" type="ORF">PUN28_009404</name>
</gene>
<reference evidence="1 2" key="1">
    <citation type="submission" date="2023-03" db="EMBL/GenBank/DDBJ databases">
        <title>High recombination rates correlate with genetic variation in Cardiocondyla obscurior ants.</title>
        <authorList>
            <person name="Errbii M."/>
        </authorList>
    </citation>
    <scope>NUCLEOTIDE SEQUENCE [LARGE SCALE GENOMIC DNA]</scope>
    <source>
        <strain evidence="1">Alpha-2009</strain>
        <tissue evidence="1">Whole body</tissue>
    </source>
</reference>
<keyword evidence="2" id="KW-1185">Reference proteome</keyword>
<comment type="caution">
    <text evidence="1">The sequence shown here is derived from an EMBL/GenBank/DDBJ whole genome shotgun (WGS) entry which is preliminary data.</text>
</comment>
<evidence type="ECO:0000313" key="2">
    <source>
        <dbReference type="Proteomes" id="UP001430953"/>
    </source>
</evidence>